<dbReference type="InterPro" id="IPR047155">
    <property type="entry name" value="COMMD4/6/7/8"/>
</dbReference>
<dbReference type="EMBL" id="GG666495">
    <property type="protein sequence ID" value="EEN62576.1"/>
    <property type="molecule type" value="Genomic_DNA"/>
</dbReference>
<dbReference type="PROSITE" id="PS51269">
    <property type="entry name" value="COMM"/>
    <property type="match status" value="1"/>
</dbReference>
<proteinExistence type="predicted"/>
<feature type="domain" description="COMM" evidence="1">
    <location>
        <begin position="135"/>
        <end position="202"/>
    </location>
</feature>
<accession>C3YAX5</accession>
<organism>
    <name type="scientific">Branchiostoma floridae</name>
    <name type="common">Florida lancelet</name>
    <name type="synonym">Amphioxus</name>
    <dbReference type="NCBI Taxonomy" id="7739"/>
    <lineage>
        <taxon>Eukaryota</taxon>
        <taxon>Metazoa</taxon>
        <taxon>Chordata</taxon>
        <taxon>Cephalochordata</taxon>
        <taxon>Leptocardii</taxon>
        <taxon>Amphioxiformes</taxon>
        <taxon>Branchiostomatidae</taxon>
        <taxon>Branchiostoma</taxon>
    </lineage>
</organism>
<evidence type="ECO:0000259" key="1">
    <source>
        <dbReference type="PROSITE" id="PS51269"/>
    </source>
</evidence>
<dbReference type="PANTHER" id="PTHR16231">
    <property type="entry name" value="COMM DOMAIN-CONTAINING PROTEIN 4-8 FAMILY MEMBER"/>
    <property type="match status" value="1"/>
</dbReference>
<dbReference type="Pfam" id="PF21672">
    <property type="entry name" value="COMM_HN"/>
    <property type="match status" value="1"/>
</dbReference>
<dbReference type="InterPro" id="IPR037358">
    <property type="entry name" value="COMMD7"/>
</dbReference>
<protein>
    <recommendedName>
        <fullName evidence="1">COMM domain-containing protein</fullName>
    </recommendedName>
</protein>
<dbReference type="PANTHER" id="PTHR16231:SF2">
    <property type="entry name" value="COMM DOMAIN-CONTAINING PROTEIN 7"/>
    <property type="match status" value="1"/>
</dbReference>
<dbReference type="STRING" id="7739.C3YAX5"/>
<gene>
    <name evidence="2" type="ORF">BRAFLDRAFT_108193</name>
</gene>
<dbReference type="eggNOG" id="ENOG502QQ17">
    <property type="taxonomic scope" value="Eukaryota"/>
</dbReference>
<name>C3YAX5_BRAFL</name>
<dbReference type="InterPro" id="IPR017920">
    <property type="entry name" value="COMM"/>
</dbReference>
<sequence>MAATKCHFTQEAPSDTLLSDVQTLNKFQDEQFSQLISIVFSFLVEPSKSARMLQQLDEFAEHHGISAGPLKNVVKSLLSVLNGALRRNLTPALLKEDLTNLGLTEERASYLENQWKSNLAALSRMAMGQTLMVNQLVDMEWKFGVTAASSEVQKVGNTFLQLKLVVNKGDRTENVYMELTLPQFYSFLHEMEKAKSSLEYFT</sequence>
<dbReference type="CDD" id="cd04755">
    <property type="entry name" value="Commd7"/>
    <property type="match status" value="1"/>
</dbReference>
<reference evidence="2" key="1">
    <citation type="journal article" date="2008" name="Nature">
        <title>The amphioxus genome and the evolution of the chordate karyotype.</title>
        <authorList>
            <consortium name="US DOE Joint Genome Institute (JGI-PGF)"/>
            <person name="Putnam N.H."/>
            <person name="Butts T."/>
            <person name="Ferrier D.E.K."/>
            <person name="Furlong R.F."/>
            <person name="Hellsten U."/>
            <person name="Kawashima T."/>
            <person name="Robinson-Rechavi M."/>
            <person name="Shoguchi E."/>
            <person name="Terry A."/>
            <person name="Yu J.-K."/>
            <person name="Benito-Gutierrez E.L."/>
            <person name="Dubchak I."/>
            <person name="Garcia-Fernandez J."/>
            <person name="Gibson-Brown J.J."/>
            <person name="Grigoriev I.V."/>
            <person name="Horton A.C."/>
            <person name="de Jong P.J."/>
            <person name="Jurka J."/>
            <person name="Kapitonov V.V."/>
            <person name="Kohara Y."/>
            <person name="Kuroki Y."/>
            <person name="Lindquist E."/>
            <person name="Lucas S."/>
            <person name="Osoegawa K."/>
            <person name="Pennacchio L.A."/>
            <person name="Salamov A.A."/>
            <person name="Satou Y."/>
            <person name="Sauka-Spengler T."/>
            <person name="Schmutz J."/>
            <person name="Shin-I T."/>
            <person name="Toyoda A."/>
            <person name="Bronner-Fraser M."/>
            <person name="Fujiyama A."/>
            <person name="Holland L.Z."/>
            <person name="Holland P.W.H."/>
            <person name="Satoh N."/>
            <person name="Rokhsar D.S."/>
        </authorList>
    </citation>
    <scope>NUCLEOTIDE SEQUENCE [LARGE SCALE GENOMIC DNA]</scope>
    <source>
        <strain evidence="2">S238N-H82</strain>
        <tissue evidence="2">Testes</tissue>
    </source>
</reference>
<dbReference type="InParanoid" id="C3YAX5"/>
<evidence type="ECO:0000313" key="2">
    <source>
        <dbReference type="EMBL" id="EEN62576.1"/>
    </source>
</evidence>
<dbReference type="Pfam" id="PF07258">
    <property type="entry name" value="COMM_domain"/>
    <property type="match status" value="1"/>
</dbReference>
<dbReference type="AlphaFoldDB" id="C3YAX5"/>